<proteinExistence type="predicted"/>
<dbReference type="GO" id="GO:0004497">
    <property type="term" value="F:monooxygenase activity"/>
    <property type="evidence" value="ECO:0007669"/>
    <property type="project" value="UniProtKB-KW"/>
</dbReference>
<dbReference type="Gene3D" id="1.10.620.20">
    <property type="entry name" value="Ribonucleotide Reductase, subunit A"/>
    <property type="match status" value="1"/>
</dbReference>
<keyword evidence="3 6" id="KW-0503">Monooxygenase</keyword>
<organism evidence="6 7">
    <name type="scientific">Aneurinibacillus soli</name>
    <dbReference type="NCBI Taxonomy" id="1500254"/>
    <lineage>
        <taxon>Bacteria</taxon>
        <taxon>Bacillati</taxon>
        <taxon>Bacillota</taxon>
        <taxon>Bacilli</taxon>
        <taxon>Bacillales</taxon>
        <taxon>Paenibacillaceae</taxon>
        <taxon>Aneurinibacillus group</taxon>
        <taxon>Aneurinibacillus</taxon>
    </lineage>
</organism>
<evidence type="ECO:0000259" key="5">
    <source>
        <dbReference type="Pfam" id="PF04945"/>
    </source>
</evidence>
<sequence length="499" mass="58776">MSKKKKRGLKEEYNLFTRDLDWEPSYVSWDEMYPYAKMEGIKIHDWSRWEDPFRVTIENYVRIQAEKERKFQAIRENIDMMQSQLDISDARWLEAMKLFMGAAAPSEYNAHRLFQFVARHVPSPAIRFAALTQSVDELRHVQDQVLMFNNYNKYYQGFHSWRQVASRHWLMSVPKSFFEDALTAGPFEALAAISFGFEVVFTNILFVTVGSMAVKNGDQTYTGVGFTSQSDESRHMTLGMMAIRAMLEEDPDNVPIVQRWLDKWYWRAYKGFAVVPYMLDYIAPRKLMSWKEAFEMYIEDQVFNGLFKDLEPYGIRLPLHAQDSIKEKDHLTHQVALLLNRLPHVTFFHPFAPNEQDKAFLAEKYGSAWEDIWAKKWEQQTDPDHDHIYPGLPQLCQTCQIPMIFSEPDNPEETCFRHSVHEGETYHFCSDGCQWIFDNEPDKYKQAWLPVHEILSGNCGPADKLHEYWGVEPEDTGDYYESLNYKNFTKWKEIRAQGI</sequence>
<dbReference type="InterPro" id="IPR003430">
    <property type="entry name" value="Phenol_Hydrox"/>
</dbReference>
<dbReference type="InterPro" id="IPR012348">
    <property type="entry name" value="RNR-like"/>
</dbReference>
<dbReference type="Proteomes" id="UP000217696">
    <property type="component" value="Chromosome"/>
</dbReference>
<evidence type="ECO:0000256" key="1">
    <source>
        <dbReference type="ARBA" id="ARBA00012710"/>
    </source>
</evidence>
<evidence type="ECO:0000313" key="6">
    <source>
        <dbReference type="EMBL" id="BAU28269.1"/>
    </source>
</evidence>
<dbReference type="InterPro" id="IPR007029">
    <property type="entry name" value="YHS_dom"/>
</dbReference>
<dbReference type="SUPFAM" id="SSF47240">
    <property type="entry name" value="Ferritin-like"/>
    <property type="match status" value="1"/>
</dbReference>
<keyword evidence="7" id="KW-1185">Reference proteome</keyword>
<dbReference type="InterPro" id="IPR009078">
    <property type="entry name" value="Ferritin-like_SF"/>
</dbReference>
<dbReference type="RefSeq" id="WP_096466037.1">
    <property type="nucleotide sequence ID" value="NZ_AP017312.1"/>
</dbReference>
<name>A0A0U5BC15_9BACL</name>
<dbReference type="EMBL" id="AP017312">
    <property type="protein sequence ID" value="BAU28269.1"/>
    <property type="molecule type" value="Genomic_DNA"/>
</dbReference>
<feature type="domain" description="YHS" evidence="5">
    <location>
        <begin position="407"/>
        <end position="448"/>
    </location>
</feature>
<evidence type="ECO:0000313" key="7">
    <source>
        <dbReference type="Proteomes" id="UP000217696"/>
    </source>
</evidence>
<comment type="catalytic activity">
    <reaction evidence="4">
        <text>propane + NADH + O2 + H(+) = propan-2-ol + NAD(+) + H2O</text>
        <dbReference type="Rhea" id="RHEA:49992"/>
        <dbReference type="ChEBI" id="CHEBI:15377"/>
        <dbReference type="ChEBI" id="CHEBI:15378"/>
        <dbReference type="ChEBI" id="CHEBI:15379"/>
        <dbReference type="ChEBI" id="CHEBI:17824"/>
        <dbReference type="ChEBI" id="CHEBI:32879"/>
        <dbReference type="ChEBI" id="CHEBI:57540"/>
        <dbReference type="ChEBI" id="CHEBI:57945"/>
        <dbReference type="EC" id="1.14.13.227"/>
    </reaction>
</comment>
<accession>A0A0U5BC15</accession>
<gene>
    <name evidence="6" type="primary">tmoA</name>
    <name evidence="6" type="ORF">CB4_02443</name>
</gene>
<dbReference type="AlphaFoldDB" id="A0A0U5BC15"/>
<reference evidence="6 7" key="1">
    <citation type="submission" date="2015-12" db="EMBL/GenBank/DDBJ databases">
        <title>Genome sequence of Aneurinibacillus soli.</title>
        <authorList>
            <person name="Lee J.S."/>
            <person name="Lee K.C."/>
            <person name="Kim K.K."/>
            <person name="Lee B.W."/>
        </authorList>
    </citation>
    <scope>NUCLEOTIDE SEQUENCE [LARGE SCALE GENOMIC DNA]</scope>
    <source>
        <strain evidence="6 7">CB4</strain>
    </source>
</reference>
<dbReference type="Pfam" id="PF04945">
    <property type="entry name" value="YHS"/>
    <property type="match status" value="1"/>
</dbReference>
<dbReference type="EC" id="1.14.13.227" evidence="1"/>
<keyword evidence="2 6" id="KW-0560">Oxidoreductase</keyword>
<dbReference type="Pfam" id="PF02332">
    <property type="entry name" value="Phenol_Hydrox"/>
    <property type="match status" value="1"/>
</dbReference>
<dbReference type="KEGG" id="asoc:CB4_02443"/>
<evidence type="ECO:0000256" key="3">
    <source>
        <dbReference type="ARBA" id="ARBA00023033"/>
    </source>
</evidence>
<dbReference type="OrthoDB" id="2675373at2"/>
<evidence type="ECO:0000256" key="4">
    <source>
        <dbReference type="ARBA" id="ARBA00048941"/>
    </source>
</evidence>
<evidence type="ECO:0000256" key="2">
    <source>
        <dbReference type="ARBA" id="ARBA00023002"/>
    </source>
</evidence>
<protein>
    <recommendedName>
        <fullName evidence="1">propane 2-monooxygenase</fullName>
        <ecNumber evidence="1">1.14.13.227</ecNumber>
    </recommendedName>
</protein>